<feature type="transmembrane region" description="Helical" evidence="1">
    <location>
        <begin position="108"/>
        <end position="128"/>
    </location>
</feature>
<gene>
    <name evidence="2" type="ORF">ERS852568_01710</name>
</gene>
<feature type="transmembrane region" description="Helical" evidence="1">
    <location>
        <begin position="171"/>
        <end position="190"/>
    </location>
</feature>
<evidence type="ECO:0000313" key="3">
    <source>
        <dbReference type="Proteomes" id="UP000095563"/>
    </source>
</evidence>
<keyword evidence="1" id="KW-0812">Transmembrane</keyword>
<dbReference type="AlphaFoldDB" id="A0A174T9E5"/>
<sequence length="239" mass="26156">MNIGKTNPALTSGFKKAMQDGTTMTITGTITKIVILLAVLSCGFIYSWLYIPYSSGIMMGVSILTFVVALITSFAPKLAQYSSIIYAAFEGLFLGCISKLFNMMYPGIVLPAILLTIVCVFVTLIVFGRNPSIADRTRKGVMIALTTIIVTSVIGIILSFFGIVLPIYSNGPIGIIFSLIVVVVATISLMQDYSFILRGAQFGEPKYMEWYSAFGLMVTLVWLYMEILQLIAKIVSSRD</sequence>
<evidence type="ECO:0000313" key="2">
    <source>
        <dbReference type="EMBL" id="CUQ05726.1"/>
    </source>
</evidence>
<dbReference type="Proteomes" id="UP000095563">
    <property type="component" value="Unassembled WGS sequence"/>
</dbReference>
<feature type="transmembrane region" description="Helical" evidence="1">
    <location>
        <begin position="83"/>
        <end position="102"/>
    </location>
</feature>
<feature type="transmembrane region" description="Helical" evidence="1">
    <location>
        <begin position="210"/>
        <end position="232"/>
    </location>
</feature>
<reference evidence="2 3" key="1">
    <citation type="submission" date="2015-09" db="EMBL/GenBank/DDBJ databases">
        <authorList>
            <consortium name="Pathogen Informatics"/>
        </authorList>
    </citation>
    <scope>NUCLEOTIDE SEQUENCE [LARGE SCALE GENOMIC DNA]</scope>
    <source>
        <strain evidence="2 3">2789STDY5834956</strain>
    </source>
</reference>
<dbReference type="InterPro" id="IPR010539">
    <property type="entry name" value="BaxI_1-like"/>
</dbReference>
<feature type="transmembrane region" description="Helical" evidence="1">
    <location>
        <begin position="140"/>
        <end position="165"/>
    </location>
</feature>
<dbReference type="PANTHER" id="PTHR41282">
    <property type="entry name" value="CONSERVED TRANSMEMBRANE PROTEIN-RELATED"/>
    <property type="match status" value="1"/>
</dbReference>
<name>A0A174T9E5_9CLOT</name>
<protein>
    <submittedName>
        <fullName evidence="2">Predicted membrane protein</fullName>
    </submittedName>
</protein>
<evidence type="ECO:0000256" key="1">
    <source>
        <dbReference type="SAM" id="Phobius"/>
    </source>
</evidence>
<accession>A0A174T9E5</accession>
<dbReference type="PANTHER" id="PTHR41282:SF1">
    <property type="entry name" value="CONSERVED TRANSMEMBRANE PROTEIN-RELATED"/>
    <property type="match status" value="1"/>
</dbReference>
<dbReference type="EMBL" id="CZBO01000003">
    <property type="protein sequence ID" value="CUQ05726.1"/>
    <property type="molecule type" value="Genomic_DNA"/>
</dbReference>
<dbReference type="RefSeq" id="WP_055207623.1">
    <property type="nucleotide sequence ID" value="NZ_CZBO01000003.1"/>
</dbReference>
<dbReference type="Pfam" id="PF12811">
    <property type="entry name" value="BaxI_1"/>
    <property type="match status" value="1"/>
</dbReference>
<proteinExistence type="predicted"/>
<keyword evidence="1" id="KW-0472">Membrane</keyword>
<keyword evidence="1" id="KW-1133">Transmembrane helix</keyword>
<feature type="transmembrane region" description="Helical" evidence="1">
    <location>
        <begin position="33"/>
        <end position="51"/>
    </location>
</feature>
<feature type="transmembrane region" description="Helical" evidence="1">
    <location>
        <begin position="57"/>
        <end position="76"/>
    </location>
</feature>
<dbReference type="PIRSF" id="PIRSF009160">
    <property type="entry name" value="UCP009160"/>
    <property type="match status" value="1"/>
</dbReference>
<organism evidence="2 3">
    <name type="scientific">Clostridium baratii</name>
    <dbReference type="NCBI Taxonomy" id="1561"/>
    <lineage>
        <taxon>Bacteria</taxon>
        <taxon>Bacillati</taxon>
        <taxon>Bacillota</taxon>
        <taxon>Clostridia</taxon>
        <taxon>Eubacteriales</taxon>
        <taxon>Clostridiaceae</taxon>
        <taxon>Clostridium</taxon>
    </lineage>
</organism>